<dbReference type="PROSITE" id="PS50011">
    <property type="entry name" value="PROTEIN_KINASE_DOM"/>
    <property type="match status" value="1"/>
</dbReference>
<dbReference type="SUPFAM" id="SSF56112">
    <property type="entry name" value="Protein kinase-like (PK-like)"/>
    <property type="match status" value="1"/>
</dbReference>
<dbReference type="GO" id="GO:0005524">
    <property type="term" value="F:ATP binding"/>
    <property type="evidence" value="ECO:0007669"/>
    <property type="project" value="UniProtKB-KW"/>
</dbReference>
<dbReference type="InterPro" id="IPR011009">
    <property type="entry name" value="Kinase-like_dom_sf"/>
</dbReference>
<evidence type="ECO:0000313" key="4">
    <source>
        <dbReference type="EMBL" id="ACP44899.1"/>
    </source>
</evidence>
<dbReference type="InterPro" id="IPR008271">
    <property type="entry name" value="Ser/Thr_kinase_AS"/>
</dbReference>
<reference evidence="4 5" key="1">
    <citation type="journal article" date="2009" name="Proc. Natl. Acad. Sci. U.S.A.">
        <title>Biogeography of the Sulfolobus islandicus pan-genome.</title>
        <authorList>
            <person name="Reno M.L."/>
            <person name="Held N.L."/>
            <person name="Fields C.J."/>
            <person name="Burke P.V."/>
            <person name="Whitaker R.J."/>
        </authorList>
    </citation>
    <scope>NUCLEOTIDE SEQUENCE [LARGE SCALE GENOMIC DNA]</scope>
    <source>
        <strain evidence="5">Y.G.57.14 / Yellowstone #1</strain>
    </source>
</reference>
<organism evidence="4 5">
    <name type="scientific">Saccharolobus islandicus (strain Y.G.57.14 / Yellowstone #1)</name>
    <name type="common">Sulfolobus islandicus</name>
    <dbReference type="NCBI Taxonomy" id="439386"/>
    <lineage>
        <taxon>Archaea</taxon>
        <taxon>Thermoproteota</taxon>
        <taxon>Thermoprotei</taxon>
        <taxon>Sulfolobales</taxon>
        <taxon>Sulfolobaceae</taxon>
        <taxon>Saccharolobus</taxon>
    </lineage>
</organism>
<dbReference type="PROSITE" id="PS00107">
    <property type="entry name" value="PROTEIN_KINASE_ATP"/>
    <property type="match status" value="1"/>
</dbReference>
<keyword evidence="4" id="KW-0808">Transferase</keyword>
<dbReference type="HOGENOM" id="CLU_573212_0_0_2"/>
<evidence type="ECO:0000259" key="3">
    <source>
        <dbReference type="PROSITE" id="PS50011"/>
    </source>
</evidence>
<dbReference type="CDD" id="cd14014">
    <property type="entry name" value="STKc_PknB_like"/>
    <property type="match status" value="1"/>
</dbReference>
<feature type="domain" description="Protein kinase" evidence="3">
    <location>
        <begin position="185"/>
        <end position="475"/>
    </location>
</feature>
<name>C3NBB4_SACI7</name>
<sequence length="476" mass="53903">MPTSGHISPYIEVTNDHFNLPSQPLECKILFIDSNLNMEECDFAKCTVIYRGNYAYIMISDLNTDIITKILDKSKSHIAILKMNAILDLSDIQSQLYFNNNTFIYKFQDNIYYMIKYSKDLSLDISDLAKLLDYFIHSGLYLSLIVKNIDFINLIKILFFSNKTANQYNATPLPNTWIGKAVYGYTIVDKIGEGGNATVFKATLNNNFYAIKIPKIPPPSITQSISIQAFRTFQDISNESSNLISLSNKSPYLVKIYAIYVDVNKIREIYSGDLTVYFSYPPAIVMEYMEGGDVWRIIKDNFLYSTIWGKVVAKIGLEITEALEVIHDNGYAHLDVKPSNFLLSKKVDACTAEELLKLLNSGQLVVKLGDLGSAKKIGQIVDQFTPEYAPPEQFTYSKADPSMDIFSLGASLYALYKGKKGFNPPSQLNASDYEKYYATLSASDNFEKYLLKMTSPNPKDRPNIKEVKKMLQKFAI</sequence>
<dbReference type="InterPro" id="IPR000719">
    <property type="entry name" value="Prot_kinase_dom"/>
</dbReference>
<keyword evidence="4" id="KW-0418">Kinase</keyword>
<keyword evidence="1" id="KW-0547">Nucleotide-binding</keyword>
<dbReference type="PANTHER" id="PTHR44167:SF24">
    <property type="entry name" value="SERINE_THREONINE-PROTEIN KINASE CHK2"/>
    <property type="match status" value="1"/>
</dbReference>
<dbReference type="AlphaFoldDB" id="C3NBB4"/>
<evidence type="ECO:0000256" key="1">
    <source>
        <dbReference type="ARBA" id="ARBA00022741"/>
    </source>
</evidence>
<dbReference type="PANTHER" id="PTHR44167">
    <property type="entry name" value="OVARIAN-SPECIFIC SERINE/THREONINE-PROTEIN KINASE LOK-RELATED"/>
    <property type="match status" value="1"/>
</dbReference>
<dbReference type="PROSITE" id="PS00108">
    <property type="entry name" value="PROTEIN_KINASE_ST"/>
    <property type="match status" value="1"/>
</dbReference>
<dbReference type="GO" id="GO:0004674">
    <property type="term" value="F:protein serine/threonine kinase activity"/>
    <property type="evidence" value="ECO:0007669"/>
    <property type="project" value="UniProtKB-KW"/>
</dbReference>
<dbReference type="Proteomes" id="UP000002308">
    <property type="component" value="Chromosome"/>
</dbReference>
<keyword evidence="4" id="KW-0723">Serine/threonine-protein kinase</keyword>
<dbReference type="GeneID" id="7807383"/>
<accession>C3NBB4</accession>
<dbReference type="GO" id="GO:0005737">
    <property type="term" value="C:cytoplasm"/>
    <property type="evidence" value="ECO:0007669"/>
    <property type="project" value="TreeGrafter"/>
</dbReference>
<dbReference type="RefSeq" id="WP_012715728.1">
    <property type="nucleotide sequence ID" value="NC_012622.1"/>
</dbReference>
<evidence type="ECO:0000313" key="5">
    <source>
        <dbReference type="Proteomes" id="UP000002308"/>
    </source>
</evidence>
<dbReference type="InterPro" id="IPR017441">
    <property type="entry name" value="Protein_kinase_ATP_BS"/>
</dbReference>
<dbReference type="KEGG" id="siy:YG5714_0602"/>
<dbReference type="EMBL" id="CP001403">
    <property type="protein sequence ID" value="ACP44899.1"/>
    <property type="molecule type" value="Genomic_DNA"/>
</dbReference>
<dbReference type="SMART" id="SM00220">
    <property type="entry name" value="S_TKc"/>
    <property type="match status" value="1"/>
</dbReference>
<dbReference type="Pfam" id="PF00069">
    <property type="entry name" value="Pkinase"/>
    <property type="match status" value="1"/>
</dbReference>
<protein>
    <submittedName>
        <fullName evidence="4">Serine/threonine protein kinase</fullName>
    </submittedName>
</protein>
<proteinExistence type="predicted"/>
<dbReference type="Gene3D" id="1.10.510.10">
    <property type="entry name" value="Transferase(Phosphotransferase) domain 1"/>
    <property type="match status" value="1"/>
</dbReference>
<keyword evidence="2" id="KW-0067">ATP-binding</keyword>
<gene>
    <name evidence="4" type="ordered locus">YG5714_0602</name>
</gene>
<evidence type="ECO:0000256" key="2">
    <source>
        <dbReference type="ARBA" id="ARBA00022840"/>
    </source>
</evidence>